<keyword evidence="6" id="KW-1185">Reference proteome</keyword>
<dbReference type="Pfam" id="PF03061">
    <property type="entry name" value="4HBT"/>
    <property type="match status" value="1"/>
</dbReference>
<evidence type="ECO:0000313" key="5">
    <source>
        <dbReference type="EMBL" id="KAA2214140.1"/>
    </source>
</evidence>
<dbReference type="GO" id="GO:0009062">
    <property type="term" value="P:fatty acid catabolic process"/>
    <property type="evidence" value="ECO:0007669"/>
    <property type="project" value="TreeGrafter"/>
</dbReference>
<dbReference type="GO" id="GO:0005829">
    <property type="term" value="C:cytosol"/>
    <property type="evidence" value="ECO:0007669"/>
    <property type="project" value="TreeGrafter"/>
</dbReference>
<dbReference type="Proteomes" id="UP000322110">
    <property type="component" value="Unassembled WGS sequence"/>
</dbReference>
<dbReference type="SUPFAM" id="SSF54637">
    <property type="entry name" value="Thioesterase/thiol ester dehydrase-isomerase"/>
    <property type="match status" value="1"/>
</dbReference>
<accession>A0A5B2TK90</accession>
<dbReference type="EMBL" id="VUKA01000002">
    <property type="protein sequence ID" value="KAA2214140.1"/>
    <property type="molecule type" value="Genomic_DNA"/>
</dbReference>
<proteinExistence type="inferred from homology"/>
<comment type="similarity">
    <text evidence="1">Belongs to the acyl coenzyme A hydrolase family.</text>
</comment>
<comment type="caution">
    <text evidence="5">The sequence shown here is derived from an EMBL/GenBank/DDBJ whole genome shotgun (WGS) entry which is preliminary data.</text>
</comment>
<sequence>MPADTNPAGDVFGGWLMAQMDMAAGNAAARRARGRCATVAVEAMSFHSPVRVGDEVSLYAEILSTGRTSLRIRVEAWRREREGEHTNRVTEAVFTFVALDATGRPRPLPSV</sequence>
<dbReference type="PANTHER" id="PTHR11049">
    <property type="entry name" value="ACYL COENZYME A THIOESTER HYDROLASE"/>
    <property type="match status" value="1"/>
</dbReference>
<organism evidence="5 6">
    <name type="scientific">Teichococcus oryzae</name>
    <dbReference type="NCBI Taxonomy" id="1608942"/>
    <lineage>
        <taxon>Bacteria</taxon>
        <taxon>Pseudomonadati</taxon>
        <taxon>Pseudomonadota</taxon>
        <taxon>Alphaproteobacteria</taxon>
        <taxon>Acetobacterales</taxon>
        <taxon>Roseomonadaceae</taxon>
        <taxon>Roseomonas</taxon>
    </lineage>
</organism>
<evidence type="ECO:0000256" key="1">
    <source>
        <dbReference type="ARBA" id="ARBA00010458"/>
    </source>
</evidence>
<feature type="domain" description="HotDog ACOT-type" evidence="4">
    <location>
        <begin position="1"/>
        <end position="102"/>
    </location>
</feature>
<dbReference type="OrthoDB" id="9801856at2"/>
<dbReference type="GO" id="GO:0006637">
    <property type="term" value="P:acyl-CoA metabolic process"/>
    <property type="evidence" value="ECO:0007669"/>
    <property type="project" value="TreeGrafter"/>
</dbReference>
<evidence type="ECO:0000259" key="4">
    <source>
        <dbReference type="PROSITE" id="PS51770"/>
    </source>
</evidence>
<dbReference type="CDD" id="cd03442">
    <property type="entry name" value="BFIT_BACH"/>
    <property type="match status" value="1"/>
</dbReference>
<dbReference type="PANTHER" id="PTHR11049:SF5">
    <property type="entry name" value="ACYL-COA THIOESTER HYDROLASE YCIA"/>
    <property type="match status" value="1"/>
</dbReference>
<keyword evidence="2 3" id="KW-0378">Hydrolase</keyword>
<dbReference type="GO" id="GO:0052816">
    <property type="term" value="F:long-chain fatty acyl-CoA hydrolase activity"/>
    <property type="evidence" value="ECO:0007669"/>
    <property type="project" value="TreeGrafter"/>
</dbReference>
<reference evidence="5 6" key="1">
    <citation type="journal article" date="2015" name="Int. J. Syst. Evol. Microbiol.">
        <title>Roseomonas oryzae sp. nov., isolated from paddy rhizosphere soil.</title>
        <authorList>
            <person name="Ramaprasad E.V."/>
            <person name="Sasikala Ch."/>
            <person name="Ramana Ch.V."/>
        </authorList>
    </citation>
    <scope>NUCLEOTIDE SEQUENCE [LARGE SCALE GENOMIC DNA]</scope>
    <source>
        <strain evidence="5 6">KCTC 42542</strain>
    </source>
</reference>
<evidence type="ECO:0000313" key="6">
    <source>
        <dbReference type="Proteomes" id="UP000322110"/>
    </source>
</evidence>
<dbReference type="InterPro" id="IPR006683">
    <property type="entry name" value="Thioestr_dom"/>
</dbReference>
<dbReference type="InterPro" id="IPR033120">
    <property type="entry name" value="HOTDOG_ACOT"/>
</dbReference>
<dbReference type="PROSITE" id="PS51770">
    <property type="entry name" value="HOTDOG_ACOT"/>
    <property type="match status" value="1"/>
</dbReference>
<evidence type="ECO:0000256" key="3">
    <source>
        <dbReference type="PROSITE-ProRule" id="PRU01106"/>
    </source>
</evidence>
<dbReference type="AlphaFoldDB" id="A0A5B2TK90"/>
<dbReference type="InterPro" id="IPR040170">
    <property type="entry name" value="Cytosol_ACT"/>
</dbReference>
<dbReference type="Gene3D" id="3.10.129.10">
    <property type="entry name" value="Hotdog Thioesterase"/>
    <property type="match status" value="1"/>
</dbReference>
<name>A0A5B2TK90_9PROT</name>
<protein>
    <submittedName>
        <fullName evidence="5">Acyl-CoA thioesterase</fullName>
    </submittedName>
</protein>
<dbReference type="InterPro" id="IPR029069">
    <property type="entry name" value="HotDog_dom_sf"/>
</dbReference>
<gene>
    <name evidence="5" type="ORF">F0Q34_07585</name>
</gene>
<evidence type="ECO:0000256" key="2">
    <source>
        <dbReference type="ARBA" id="ARBA00022801"/>
    </source>
</evidence>